<dbReference type="PANTHER" id="PTHR43563">
    <property type="entry name" value="AMINE OXIDASE"/>
    <property type="match status" value="1"/>
</dbReference>
<accession>A0A646QDT1</accession>
<reference evidence="18" key="1">
    <citation type="submission" date="2018-11" db="EMBL/GenBank/DDBJ databases">
        <title>Venom-gland transcriptomics and venom proteomics of the Florida green centipede (Hemiscolopendra marginata) reveal sex-based variation in a centipede venom.</title>
        <authorList>
            <person name="Nystrom G.S."/>
            <person name="Ward M.J."/>
            <person name="Ellsworth S.A."/>
            <person name="Rokyta D.R."/>
        </authorList>
    </citation>
    <scope>NUCLEOTIDE SEQUENCE</scope>
    <source>
        <tissue evidence="18">Venom gland</tissue>
    </source>
</reference>
<dbReference type="Gene3D" id="6.10.250.130">
    <property type="match status" value="1"/>
</dbReference>
<evidence type="ECO:0000256" key="11">
    <source>
        <dbReference type="ARBA" id="ARBA00045409"/>
    </source>
</evidence>
<dbReference type="SUPFAM" id="SSF51905">
    <property type="entry name" value="FAD/NAD(P)-binding domain"/>
    <property type="match status" value="1"/>
</dbReference>
<dbReference type="Gene3D" id="3.50.50.60">
    <property type="entry name" value="FAD/NAD(P)-binding domain"/>
    <property type="match status" value="1"/>
</dbReference>
<evidence type="ECO:0000256" key="6">
    <source>
        <dbReference type="ARBA" id="ARBA00022827"/>
    </source>
</evidence>
<name>A0A646QDT1_9MYRI</name>
<dbReference type="EMBL" id="GHBY01000616">
    <property type="protein sequence ID" value="MUP40793.1"/>
    <property type="molecule type" value="Transcribed_RNA"/>
</dbReference>
<keyword evidence="6 16" id="KW-0274">FAD</keyword>
<keyword evidence="4 16" id="KW-0285">Flavoprotein</keyword>
<evidence type="ECO:0000313" key="18">
    <source>
        <dbReference type="EMBL" id="MUP40793.1"/>
    </source>
</evidence>
<comment type="catalytic activity">
    <reaction evidence="14">
        <text>N-acetylputrescine + O2 + H2O = 4-acetamidobutanal + H2O2 + NH4(+)</text>
        <dbReference type="Rhea" id="RHEA:70283"/>
        <dbReference type="ChEBI" id="CHEBI:7386"/>
        <dbReference type="ChEBI" id="CHEBI:15377"/>
        <dbReference type="ChEBI" id="CHEBI:15379"/>
        <dbReference type="ChEBI" id="CHEBI:16240"/>
        <dbReference type="ChEBI" id="CHEBI:28938"/>
        <dbReference type="ChEBI" id="CHEBI:58263"/>
    </reaction>
    <physiologicalReaction direction="left-to-right" evidence="14">
        <dbReference type="Rhea" id="RHEA:70284"/>
    </physiologicalReaction>
</comment>
<evidence type="ECO:0000256" key="8">
    <source>
        <dbReference type="ARBA" id="ARBA00023002"/>
    </source>
</evidence>
<evidence type="ECO:0000259" key="17">
    <source>
        <dbReference type="Pfam" id="PF01593"/>
    </source>
</evidence>
<comment type="catalytic activity">
    <reaction evidence="13">
        <text>benzylamine + O2 + H2O = benzaldehyde + H2O2 + NH4(+)</text>
        <dbReference type="Rhea" id="RHEA:59424"/>
        <dbReference type="ChEBI" id="CHEBI:15377"/>
        <dbReference type="ChEBI" id="CHEBI:15379"/>
        <dbReference type="ChEBI" id="CHEBI:16240"/>
        <dbReference type="ChEBI" id="CHEBI:17169"/>
        <dbReference type="ChEBI" id="CHEBI:28938"/>
        <dbReference type="ChEBI" id="CHEBI:225238"/>
    </reaction>
    <physiologicalReaction direction="left-to-right" evidence="13">
        <dbReference type="Rhea" id="RHEA:59425"/>
    </physiologicalReaction>
</comment>
<dbReference type="PRINTS" id="PR00757">
    <property type="entry name" value="AMINEOXDASEF"/>
</dbReference>
<dbReference type="AlphaFoldDB" id="A0A646QDT1"/>
<protein>
    <recommendedName>
        <fullName evidence="16">Amine oxidase</fullName>
        <ecNumber evidence="16">1.4.3.-</ecNumber>
    </recommendedName>
</protein>
<evidence type="ECO:0000256" key="5">
    <source>
        <dbReference type="ARBA" id="ARBA00022692"/>
    </source>
</evidence>
<dbReference type="GO" id="GO:0005741">
    <property type="term" value="C:mitochondrial outer membrane"/>
    <property type="evidence" value="ECO:0007669"/>
    <property type="project" value="UniProtKB-SubCell"/>
</dbReference>
<dbReference type="GO" id="GO:0008131">
    <property type="term" value="F:primary methylamine oxidase activity"/>
    <property type="evidence" value="ECO:0007669"/>
    <property type="project" value="UniProtKB-ARBA"/>
</dbReference>
<evidence type="ECO:0000256" key="2">
    <source>
        <dbReference type="ARBA" id="ARBA00004362"/>
    </source>
</evidence>
<dbReference type="Pfam" id="PF01593">
    <property type="entry name" value="Amino_oxidase"/>
    <property type="match status" value="1"/>
</dbReference>
<feature type="binding site" evidence="15">
    <location>
        <position position="17"/>
    </location>
    <ligand>
        <name>FAD</name>
        <dbReference type="ChEBI" id="CHEBI:57692"/>
    </ligand>
</feature>
<feature type="binding site" evidence="15">
    <location>
        <position position="430"/>
    </location>
    <ligand>
        <name>FAD</name>
        <dbReference type="ChEBI" id="CHEBI:57692"/>
    </ligand>
</feature>
<feature type="domain" description="Amine oxidase" evidence="17">
    <location>
        <begin position="16"/>
        <end position="454"/>
    </location>
</feature>
<evidence type="ECO:0000256" key="12">
    <source>
        <dbReference type="ARBA" id="ARBA00048448"/>
    </source>
</evidence>
<feature type="binding site" evidence="15">
    <location>
        <position position="346"/>
    </location>
    <ligand>
        <name>substrate</name>
    </ligand>
</feature>
<dbReference type="PANTHER" id="PTHR43563:SF1">
    <property type="entry name" value="AMINE OXIDASE [FLAVIN-CONTAINING] B"/>
    <property type="match status" value="1"/>
</dbReference>
<dbReference type="Gene3D" id="3.90.660.10">
    <property type="match status" value="1"/>
</dbReference>
<comment type="subcellular location">
    <subcellularLocation>
        <location evidence="2">Mitochondrion outer membrane</location>
        <topology evidence="2">Single-pass type IV membrane protein</topology>
        <orientation evidence="2">Cytoplasmic side</orientation>
    </subcellularLocation>
</comment>
<comment type="similarity">
    <text evidence="3 16">Belongs to the flavin monoamine oxidase family.</text>
</comment>
<feature type="binding site" evidence="15">
    <location>
        <position position="238"/>
    </location>
    <ligand>
        <name>FAD</name>
        <dbReference type="ChEBI" id="CHEBI:57692"/>
    </ligand>
</feature>
<dbReference type="SUPFAM" id="SSF54373">
    <property type="entry name" value="FAD-linked reductases, C-terminal domain"/>
    <property type="match status" value="1"/>
</dbReference>
<evidence type="ECO:0000256" key="16">
    <source>
        <dbReference type="RuleBase" id="RU362067"/>
    </source>
</evidence>
<comment type="catalytic activity">
    <reaction evidence="12">
        <text>a secondary aliphatic amine + O2 + H2O = a primary amine + an aldehyde + H2O2</text>
        <dbReference type="Rhea" id="RHEA:26414"/>
        <dbReference type="ChEBI" id="CHEBI:15377"/>
        <dbReference type="ChEBI" id="CHEBI:15379"/>
        <dbReference type="ChEBI" id="CHEBI:16240"/>
        <dbReference type="ChEBI" id="CHEBI:17478"/>
        <dbReference type="ChEBI" id="CHEBI:58855"/>
        <dbReference type="ChEBI" id="CHEBI:65296"/>
        <dbReference type="EC" id="1.4.3.4"/>
    </reaction>
</comment>
<dbReference type="InterPro" id="IPR002937">
    <property type="entry name" value="Amino_oxidase"/>
</dbReference>
<keyword evidence="9" id="KW-0496">Mitochondrion</keyword>
<sequence length="523" mass="59114">MGTEKTATVIVVGAGVSGLAAAKWLHEAGVEVLVLEARDRVGGRTFTKRGPKIKYVDIGGAYVGPTQNNILRLAQELEVKTYKINEEESLLHVKNSSRRLFEKNNMPCHWNPLINLDMNNLFRMFDQMGEEIPAEAPWNAPHAYEWDNMTVKEFAEKNVYTKAVREFLENFVKINVTSEAYEASFLWLLWYIKQCGGTKRIFSVTNGGQERKFLGGSQQISEKMAARLGDKVILQKPVSGIQQINDEVIVTTLDGTKYKAEYVISAVPPALLMKIHFDPPLPILKNQLVQRIPMGSVIKCMVYYKRNFWREKGLCGEIILEGDDHPLCITLDDTKPDGTEPGIIGFIAGDKARKMSQLTKEQRKQAICKSLAKALNSDEALQAIHYEEKNWMEETYSGGCYTAMFPPGCMTRYGRVLREPFEHVFFAGTETATKWSGYMDGAASAGERAAREILNAMGKIHSDEIWQEAEENQEIVALPFDTTFSEKYLPSAQGFVRFLKLTSFFGIIATVFFKYKECKFLKH</sequence>
<keyword evidence="10" id="KW-0472">Membrane</keyword>
<dbReference type="FunFam" id="1.10.405.10:FF:000005">
    <property type="entry name" value="Amine oxidase [flavin-containing]"/>
    <property type="match status" value="1"/>
</dbReference>
<evidence type="ECO:0000256" key="10">
    <source>
        <dbReference type="ARBA" id="ARBA00023136"/>
    </source>
</evidence>
<dbReference type="GO" id="GO:0097621">
    <property type="term" value="F:monoamine oxidase activity"/>
    <property type="evidence" value="ECO:0007669"/>
    <property type="project" value="UniProtKB-EC"/>
</dbReference>
<proteinExistence type="inferred from homology"/>
<feature type="binding site" evidence="15">
    <location>
        <begin position="36"/>
        <end position="37"/>
    </location>
    <ligand>
        <name>FAD</name>
        <dbReference type="ChEBI" id="CHEBI:57692"/>
    </ligand>
</feature>
<keyword evidence="5" id="KW-0812">Transmembrane</keyword>
<keyword evidence="8 16" id="KW-0560">Oxidoreductase</keyword>
<evidence type="ECO:0000256" key="3">
    <source>
        <dbReference type="ARBA" id="ARBA00005995"/>
    </source>
</evidence>
<comment type="function">
    <text evidence="11">Catalyzes the oxidative deamination of primary and some secondary amines such as neurotransmitters, and exogenous amines including the tertiary amine, neurotoxin 1-methyl-4-phenyl-1,2,3,6-tetrahydropyridine (MPTP), with concomitant reduction of oxygen to hydrogen peroxide and participates in the metabolism of neuroactive and vasoactive amines in the central nervous system and peripheral tissues. Preferentially degrades benzylamine and phenylethylamine.</text>
</comment>
<evidence type="ECO:0000256" key="9">
    <source>
        <dbReference type="ARBA" id="ARBA00023128"/>
    </source>
</evidence>
<evidence type="ECO:0000256" key="4">
    <source>
        <dbReference type="ARBA" id="ARBA00022630"/>
    </source>
</evidence>
<dbReference type="InterPro" id="IPR050703">
    <property type="entry name" value="Flavin_MAO"/>
</dbReference>
<dbReference type="GO" id="GO:0009308">
    <property type="term" value="P:amine metabolic process"/>
    <property type="evidence" value="ECO:0007669"/>
    <property type="project" value="UniProtKB-ARBA"/>
</dbReference>
<evidence type="ECO:0000256" key="7">
    <source>
        <dbReference type="ARBA" id="ARBA00022989"/>
    </source>
</evidence>
<organism evidence="18">
    <name type="scientific">Hemiscolopendra marginata</name>
    <dbReference type="NCBI Taxonomy" id="943146"/>
    <lineage>
        <taxon>Eukaryota</taxon>
        <taxon>Metazoa</taxon>
        <taxon>Ecdysozoa</taxon>
        <taxon>Arthropoda</taxon>
        <taxon>Myriapoda</taxon>
        <taxon>Chilopoda</taxon>
        <taxon>Pleurostigmophora</taxon>
        <taxon>Scolopendromorpha</taxon>
        <taxon>Scolopendridae</taxon>
        <taxon>Hemiscolopendra</taxon>
    </lineage>
</organism>
<evidence type="ECO:0000256" key="13">
    <source>
        <dbReference type="ARBA" id="ARBA00049354"/>
    </source>
</evidence>
<evidence type="ECO:0000256" key="15">
    <source>
        <dbReference type="PIRSR" id="PIRSR601613-1"/>
    </source>
</evidence>
<evidence type="ECO:0000256" key="14">
    <source>
        <dbReference type="ARBA" id="ARBA00049430"/>
    </source>
</evidence>
<dbReference type="Gene3D" id="1.10.405.10">
    <property type="entry name" value="Guanine Nucleotide Dissociation Inhibitor, domain 1"/>
    <property type="match status" value="1"/>
</dbReference>
<dbReference type="EC" id="1.4.3.-" evidence="16"/>
<dbReference type="GO" id="GO:0050660">
    <property type="term" value="F:flavin adenine dinucleotide binding"/>
    <property type="evidence" value="ECO:0007669"/>
    <property type="project" value="TreeGrafter"/>
</dbReference>
<dbReference type="InterPro" id="IPR036188">
    <property type="entry name" value="FAD/NAD-bd_sf"/>
</dbReference>
<comment type="cofactor">
    <cofactor evidence="1 16">
        <name>FAD</name>
        <dbReference type="ChEBI" id="CHEBI:57692"/>
    </cofactor>
</comment>
<keyword evidence="7" id="KW-1133">Transmembrane helix</keyword>
<dbReference type="InterPro" id="IPR001613">
    <property type="entry name" value="Flavin_amine_oxidase"/>
</dbReference>
<evidence type="ECO:0000256" key="1">
    <source>
        <dbReference type="ARBA" id="ARBA00001974"/>
    </source>
</evidence>